<evidence type="ECO:0000256" key="6">
    <source>
        <dbReference type="ARBA" id="ARBA00023004"/>
    </source>
</evidence>
<evidence type="ECO:0000256" key="7">
    <source>
        <dbReference type="SAM" id="MobiDB-lite"/>
    </source>
</evidence>
<keyword evidence="10" id="KW-1185">Reference proteome</keyword>
<dbReference type="FunFam" id="3.30.2020.30:FF:000002">
    <property type="entry name" value="Putative gamma-butyrobetaine dioxygenase"/>
    <property type="match status" value="1"/>
</dbReference>
<organism evidence="9 10">
    <name type="scientific">Paralvinella palmiformis</name>
    <dbReference type="NCBI Taxonomy" id="53620"/>
    <lineage>
        <taxon>Eukaryota</taxon>
        <taxon>Metazoa</taxon>
        <taxon>Spiralia</taxon>
        <taxon>Lophotrochozoa</taxon>
        <taxon>Annelida</taxon>
        <taxon>Polychaeta</taxon>
        <taxon>Sedentaria</taxon>
        <taxon>Canalipalpata</taxon>
        <taxon>Terebellida</taxon>
        <taxon>Terebelliformia</taxon>
        <taxon>Alvinellidae</taxon>
        <taxon>Paralvinella</taxon>
    </lineage>
</organism>
<evidence type="ECO:0000256" key="5">
    <source>
        <dbReference type="ARBA" id="ARBA00023002"/>
    </source>
</evidence>
<sequence length="278" mass="31625">MSWEVKDNGKMLLLHHHHTGKTQRFHSSWLRHNCRCNQCVESDSGQRMIEPSELEPQYTIKHVQVSDDEANDVILSWHEEDHISKIPHSYLEKHGYSEEERTQMYANRLPSVSKSAIGYRFISGFIKLSIGDGSGRDGPTRGIPIFPVSALAAPTIWDRSDPPRTRARSVGRREASDGIVGDVRPSRGVAASEIVTRPFVSSRIKLNQPTSQMARRLGRLRPVVRSQVTSRRAPRRREGRCTEFGTNGREGRERGARHPNDRYRTSDRPERCRGVGNI</sequence>
<name>A0AAD9NBQ0_9ANNE</name>
<evidence type="ECO:0000259" key="8">
    <source>
        <dbReference type="Pfam" id="PF06155"/>
    </source>
</evidence>
<dbReference type="InterPro" id="IPR038492">
    <property type="entry name" value="GBBH-like_N_sf"/>
</dbReference>
<dbReference type="InterPro" id="IPR010376">
    <property type="entry name" value="GBBH-like_N"/>
</dbReference>
<feature type="domain" description="Gamma-butyrobetaine hydroxylase-like N-terminal" evidence="8">
    <location>
        <begin position="17"/>
        <end position="82"/>
    </location>
</feature>
<feature type="compositionally biased region" description="Basic and acidic residues" evidence="7">
    <location>
        <begin position="249"/>
        <end position="278"/>
    </location>
</feature>
<dbReference type="GO" id="GO:0051213">
    <property type="term" value="F:dioxygenase activity"/>
    <property type="evidence" value="ECO:0007669"/>
    <property type="project" value="UniProtKB-KW"/>
</dbReference>
<accession>A0AAD9NBQ0</accession>
<comment type="similarity">
    <text evidence="2">Belongs to the gamma-BBH/TMLD family.</text>
</comment>
<gene>
    <name evidence="9" type="ORF">LSH36_118g07015</name>
</gene>
<keyword evidence="4" id="KW-0223">Dioxygenase</keyword>
<dbReference type="EMBL" id="JAODUP010000118">
    <property type="protein sequence ID" value="KAK2161364.1"/>
    <property type="molecule type" value="Genomic_DNA"/>
</dbReference>
<dbReference type="Proteomes" id="UP001208570">
    <property type="component" value="Unassembled WGS sequence"/>
</dbReference>
<evidence type="ECO:0000256" key="1">
    <source>
        <dbReference type="ARBA" id="ARBA00001954"/>
    </source>
</evidence>
<keyword evidence="6" id="KW-0408">Iron</keyword>
<evidence type="ECO:0000313" key="10">
    <source>
        <dbReference type="Proteomes" id="UP001208570"/>
    </source>
</evidence>
<dbReference type="Gene3D" id="3.30.2020.30">
    <property type="match status" value="1"/>
</dbReference>
<keyword evidence="3" id="KW-0479">Metal-binding</keyword>
<evidence type="ECO:0000313" key="9">
    <source>
        <dbReference type="EMBL" id="KAK2161364.1"/>
    </source>
</evidence>
<comment type="caution">
    <text evidence="9">The sequence shown here is derived from an EMBL/GenBank/DDBJ whole genome shotgun (WGS) entry which is preliminary data.</text>
</comment>
<keyword evidence="5" id="KW-0560">Oxidoreductase</keyword>
<comment type="cofactor">
    <cofactor evidence="1">
        <name>Fe(2+)</name>
        <dbReference type="ChEBI" id="CHEBI:29033"/>
    </cofactor>
</comment>
<evidence type="ECO:0000256" key="2">
    <source>
        <dbReference type="ARBA" id="ARBA00008654"/>
    </source>
</evidence>
<dbReference type="AlphaFoldDB" id="A0AAD9NBQ0"/>
<evidence type="ECO:0000256" key="4">
    <source>
        <dbReference type="ARBA" id="ARBA00022964"/>
    </source>
</evidence>
<dbReference type="GO" id="GO:0046872">
    <property type="term" value="F:metal ion binding"/>
    <property type="evidence" value="ECO:0007669"/>
    <property type="project" value="UniProtKB-KW"/>
</dbReference>
<dbReference type="Pfam" id="PF06155">
    <property type="entry name" value="GBBH-like_N"/>
    <property type="match status" value="1"/>
</dbReference>
<protein>
    <recommendedName>
        <fullName evidence="8">Gamma-butyrobetaine hydroxylase-like N-terminal domain-containing protein</fullName>
    </recommendedName>
</protein>
<feature type="region of interest" description="Disordered" evidence="7">
    <location>
        <begin position="228"/>
        <end position="278"/>
    </location>
</feature>
<evidence type="ECO:0000256" key="3">
    <source>
        <dbReference type="ARBA" id="ARBA00022723"/>
    </source>
</evidence>
<reference evidence="9" key="1">
    <citation type="journal article" date="2023" name="Mol. Biol. Evol.">
        <title>Third-Generation Sequencing Reveals the Adaptive Role of the Epigenome in Three Deep-Sea Polychaetes.</title>
        <authorList>
            <person name="Perez M."/>
            <person name="Aroh O."/>
            <person name="Sun Y."/>
            <person name="Lan Y."/>
            <person name="Juniper S.K."/>
            <person name="Young C.R."/>
            <person name="Angers B."/>
            <person name="Qian P.Y."/>
        </authorList>
    </citation>
    <scope>NUCLEOTIDE SEQUENCE</scope>
    <source>
        <strain evidence="9">P08H-3</strain>
    </source>
</reference>
<proteinExistence type="inferred from homology"/>